<comment type="caution">
    <text evidence="4">The sequence shown here is derived from an EMBL/GenBank/DDBJ whole genome shotgun (WGS) entry which is preliminary data.</text>
</comment>
<dbReference type="Proteomes" id="UP000465220">
    <property type="component" value="Unassembled WGS sequence"/>
</dbReference>
<dbReference type="EMBL" id="BLKI01000003">
    <property type="protein sequence ID" value="GFF63263.1"/>
    <property type="molecule type" value="Genomic_DNA"/>
</dbReference>
<evidence type="ECO:0000256" key="3">
    <source>
        <dbReference type="SAM" id="SignalP"/>
    </source>
</evidence>
<keyword evidence="3" id="KW-0732">Signal</keyword>
<evidence type="ECO:0000256" key="2">
    <source>
        <dbReference type="SAM" id="Phobius"/>
    </source>
</evidence>
<keyword evidence="2" id="KW-0812">Transmembrane</keyword>
<organism evidence="4 5">
    <name type="scientific">Aspergillus lentulus</name>
    <dbReference type="NCBI Taxonomy" id="293939"/>
    <lineage>
        <taxon>Eukaryota</taxon>
        <taxon>Fungi</taxon>
        <taxon>Dikarya</taxon>
        <taxon>Ascomycota</taxon>
        <taxon>Pezizomycotina</taxon>
        <taxon>Eurotiomycetes</taxon>
        <taxon>Eurotiomycetidae</taxon>
        <taxon>Eurotiales</taxon>
        <taxon>Aspergillaceae</taxon>
        <taxon>Aspergillus</taxon>
        <taxon>Aspergillus subgen. Fumigati</taxon>
    </lineage>
</organism>
<sequence>MMSAKGPHNTPKASLLILLCCSLFINAADGTTATLTESTAYASQRPCAKSCFYWGSSTQGGADFLAERIGCEVDPILNECICRSDLQQTADSFLRKCVSDNCGANAIDVSSAVGIYDDYYDQDDFIRYADRPFDRNGDCRADGAGVWGSTSAASSPWTTVKTRLTVVDAIVSTSQASTATSTSEKGSDRTTESTKQSVPSVTQTSTSTIPTTSSGTGEEDKTGQGSGSQLKVGEIVGIVVGILGFIATAAGSWFSYKTLKQRKRLANPP</sequence>
<evidence type="ECO:0000313" key="5">
    <source>
        <dbReference type="Proteomes" id="UP000465220"/>
    </source>
</evidence>
<feature type="signal peptide" evidence="3">
    <location>
        <begin position="1"/>
        <end position="30"/>
    </location>
</feature>
<reference evidence="4 5" key="1">
    <citation type="submission" date="2020-01" db="EMBL/GenBank/DDBJ databases">
        <title>Draft genome sequence of Aspergillus lentulus IFM 60648.</title>
        <authorList>
            <person name="Takahashi H."/>
            <person name="Yaguchi T."/>
        </authorList>
    </citation>
    <scope>NUCLEOTIDE SEQUENCE [LARGE SCALE GENOMIC DNA]</scope>
    <source>
        <strain evidence="4 5">IFM 60648</strain>
    </source>
</reference>
<name>A0ABQ0ZSU0_ASPLE</name>
<keyword evidence="2" id="KW-0472">Membrane</keyword>
<keyword evidence="5" id="KW-1185">Reference proteome</keyword>
<feature type="compositionally biased region" description="Low complexity" evidence="1">
    <location>
        <begin position="193"/>
        <end position="216"/>
    </location>
</feature>
<evidence type="ECO:0000256" key="1">
    <source>
        <dbReference type="SAM" id="MobiDB-lite"/>
    </source>
</evidence>
<feature type="region of interest" description="Disordered" evidence="1">
    <location>
        <begin position="177"/>
        <end position="228"/>
    </location>
</feature>
<accession>A0ABQ0ZSU0</accession>
<feature type="transmembrane region" description="Helical" evidence="2">
    <location>
        <begin position="235"/>
        <end position="256"/>
    </location>
</feature>
<feature type="chain" id="PRO_5045125988" description="Extracellular membrane protein CFEM domain-containing protein" evidence="3">
    <location>
        <begin position="31"/>
        <end position="269"/>
    </location>
</feature>
<keyword evidence="2" id="KW-1133">Transmembrane helix</keyword>
<proteinExistence type="predicted"/>
<protein>
    <recommendedName>
        <fullName evidence="6">Extracellular membrane protein CFEM domain-containing protein</fullName>
    </recommendedName>
</protein>
<gene>
    <name evidence="4" type="ORF">IFM60648_00869</name>
</gene>
<evidence type="ECO:0008006" key="6">
    <source>
        <dbReference type="Google" id="ProtNLM"/>
    </source>
</evidence>
<evidence type="ECO:0000313" key="4">
    <source>
        <dbReference type="EMBL" id="GFF63263.1"/>
    </source>
</evidence>